<sequence length="411" mass="45807">MSKDDFQRFASLRFLRTVEPGLLRAFFDRYGITPERLDLSLLETSPDQGRTAVNAYLLQTPKEEIPESLTADLHRIERLGKPVGQEALLQEARRRGVELVPPALLAKTGTRSLALRAFIHQPEVFEDAENGLAFLQPQAVMEFVAPEEGIPADLSDGRLRTLEAHARAIFQAELRDEFCEALAYHDGDDVKVSIRHGAVLTITEVLEGRLKRIRSFREIDNAVLAYSAMDGRLRIWGCSKASRTALAKAFAEVILDSPGLFSAAASRRLYTLQAVERAGAAFQFRHGHDAGIAGIQIYEAQANKVAVGKGGREKVMRSLIAREADGNALQVLHETRPEISFQSGSWRLAHLIFKITLKVEGPRPPVITVKIKPSDMLSFPRERHQRRVMTLLAMNEMLCEREPARTALAAE</sequence>
<accession>A0ABZ0PE96</accession>
<dbReference type="RefSeq" id="WP_296740221.1">
    <property type="nucleotide sequence ID" value="NZ_CP137852.1"/>
</dbReference>
<evidence type="ECO:0000313" key="2">
    <source>
        <dbReference type="Proteomes" id="UP001305521"/>
    </source>
</evidence>
<dbReference type="Proteomes" id="UP001305521">
    <property type="component" value="Chromosome"/>
</dbReference>
<dbReference type="EMBL" id="CP137852">
    <property type="protein sequence ID" value="WPB83678.1"/>
    <property type="molecule type" value="Genomic_DNA"/>
</dbReference>
<keyword evidence="2" id="KW-1185">Reference proteome</keyword>
<gene>
    <name evidence="1" type="ORF">R9Z33_16375</name>
</gene>
<name>A0ABZ0PE96_9PROT</name>
<protein>
    <submittedName>
        <fullName evidence="1">Uncharacterized protein</fullName>
    </submittedName>
</protein>
<evidence type="ECO:0000313" key="1">
    <source>
        <dbReference type="EMBL" id="WPB83678.1"/>
    </source>
</evidence>
<proteinExistence type="predicted"/>
<reference evidence="1 2" key="1">
    <citation type="submission" date="2023-11" db="EMBL/GenBank/DDBJ databases">
        <title>Arctic aerobic anoxygenic photoheterotroph Sediminicoccus rosea KRV36 adapts its photosynthesis to long days of polar summer.</title>
        <authorList>
            <person name="Tomasch J."/>
            <person name="Kopejtka K."/>
            <person name="Bily T."/>
            <person name="Gardiner A.T."/>
            <person name="Gardian Z."/>
            <person name="Shivaramu S."/>
            <person name="Koblizek M."/>
            <person name="Engelhardt F."/>
            <person name="Kaftan D."/>
        </authorList>
    </citation>
    <scope>NUCLEOTIDE SEQUENCE [LARGE SCALE GENOMIC DNA]</scope>
    <source>
        <strain evidence="1 2">R-30</strain>
    </source>
</reference>
<organism evidence="1 2">
    <name type="scientific">Sediminicoccus rosea</name>
    <dbReference type="NCBI Taxonomy" id="1225128"/>
    <lineage>
        <taxon>Bacteria</taxon>
        <taxon>Pseudomonadati</taxon>
        <taxon>Pseudomonadota</taxon>
        <taxon>Alphaproteobacteria</taxon>
        <taxon>Acetobacterales</taxon>
        <taxon>Roseomonadaceae</taxon>
        <taxon>Sediminicoccus</taxon>
    </lineage>
</organism>